<evidence type="ECO:0000313" key="3">
    <source>
        <dbReference type="Proteomes" id="UP000582646"/>
    </source>
</evidence>
<dbReference type="Pfam" id="PF22481">
    <property type="entry name" value="DUF6985"/>
    <property type="match status" value="1"/>
</dbReference>
<organism evidence="2 3">
    <name type="scientific">Tsukamurella spumae</name>
    <dbReference type="NCBI Taxonomy" id="44753"/>
    <lineage>
        <taxon>Bacteria</taxon>
        <taxon>Bacillati</taxon>
        <taxon>Actinomycetota</taxon>
        <taxon>Actinomycetes</taxon>
        <taxon>Mycobacteriales</taxon>
        <taxon>Tsukamurellaceae</taxon>
        <taxon>Tsukamurella</taxon>
    </lineage>
</organism>
<dbReference type="AlphaFoldDB" id="A0A846X9G3"/>
<protein>
    <recommendedName>
        <fullName evidence="1">DUF6985 domain-containing protein</fullName>
    </recommendedName>
</protein>
<comment type="caution">
    <text evidence="2">The sequence shown here is derived from an EMBL/GenBank/DDBJ whole genome shotgun (WGS) entry which is preliminary data.</text>
</comment>
<dbReference type="EMBL" id="JAAXOQ010000029">
    <property type="protein sequence ID" value="NKY20320.1"/>
    <property type="molecule type" value="Genomic_DNA"/>
</dbReference>
<accession>A0A846X9G3</accession>
<feature type="domain" description="DUF6985" evidence="1">
    <location>
        <begin position="7"/>
        <end position="159"/>
    </location>
</feature>
<reference evidence="2 3" key="1">
    <citation type="submission" date="2020-04" db="EMBL/GenBank/DDBJ databases">
        <title>MicrobeNet Type strains.</title>
        <authorList>
            <person name="Nicholson A.C."/>
        </authorList>
    </citation>
    <scope>NUCLEOTIDE SEQUENCE [LARGE SCALE GENOMIC DNA]</scope>
    <source>
        <strain evidence="2 3">DSM 44113</strain>
    </source>
</reference>
<dbReference type="InterPro" id="IPR054254">
    <property type="entry name" value="DUF6985"/>
</dbReference>
<dbReference type="RefSeq" id="WP_168547281.1">
    <property type="nucleotide sequence ID" value="NZ_BAAAKS010000032.1"/>
</dbReference>
<sequence length="160" mass="17743">MTDDTVLGEIAYSEPGGWEGTYILPFVGRELTVRMALGGWDEADPVEPVQRDAVEHFTARKAELCALADSALYGEYLRLRPGLREQFGDDADRLMPVIDSKEELSEIVTPDFFQVPYPGRGSTDRVVALMYNCTWDVELGLAVKFVNESIAEVGPQNIAL</sequence>
<gene>
    <name evidence="2" type="ORF">HF999_18320</name>
</gene>
<evidence type="ECO:0000259" key="1">
    <source>
        <dbReference type="Pfam" id="PF22481"/>
    </source>
</evidence>
<dbReference type="Proteomes" id="UP000582646">
    <property type="component" value="Unassembled WGS sequence"/>
</dbReference>
<evidence type="ECO:0000313" key="2">
    <source>
        <dbReference type="EMBL" id="NKY20320.1"/>
    </source>
</evidence>
<keyword evidence="3" id="KW-1185">Reference proteome</keyword>
<name>A0A846X9G3_9ACTN</name>
<proteinExistence type="predicted"/>